<protein>
    <recommendedName>
        <fullName evidence="3">Prokineticin domain-containing protein</fullName>
    </recommendedName>
</protein>
<evidence type="ECO:0000313" key="2">
    <source>
        <dbReference type="EMBL" id="CEK94490.1"/>
    </source>
</evidence>
<accession>A0A0B7BQS7</accession>
<feature type="transmembrane region" description="Helical" evidence="1">
    <location>
        <begin position="43"/>
        <end position="61"/>
    </location>
</feature>
<evidence type="ECO:0000256" key="1">
    <source>
        <dbReference type="SAM" id="Phobius"/>
    </source>
</evidence>
<keyword evidence="1" id="KW-0472">Membrane</keyword>
<name>A0A0B7BQS7_9EUPU</name>
<keyword evidence="1" id="KW-0812">Transmembrane</keyword>
<dbReference type="EMBL" id="HACG01047625">
    <property type="protein sequence ID" value="CEK94490.1"/>
    <property type="molecule type" value="Transcribed_RNA"/>
</dbReference>
<keyword evidence="1" id="KW-1133">Transmembrane helix</keyword>
<proteinExistence type="predicted"/>
<organism evidence="2">
    <name type="scientific">Arion vulgaris</name>
    <dbReference type="NCBI Taxonomy" id="1028688"/>
    <lineage>
        <taxon>Eukaryota</taxon>
        <taxon>Metazoa</taxon>
        <taxon>Spiralia</taxon>
        <taxon>Lophotrochozoa</taxon>
        <taxon>Mollusca</taxon>
        <taxon>Gastropoda</taxon>
        <taxon>Heterobranchia</taxon>
        <taxon>Euthyneura</taxon>
        <taxon>Panpulmonata</taxon>
        <taxon>Eupulmonata</taxon>
        <taxon>Stylommatophora</taxon>
        <taxon>Helicina</taxon>
        <taxon>Arionoidea</taxon>
        <taxon>Arionidae</taxon>
        <taxon>Arion</taxon>
    </lineage>
</organism>
<gene>
    <name evidence="2" type="primary">ORF201075</name>
</gene>
<sequence length="167" mass="18622">YLQGNHICNKTTIFATRQPYLQQGSHICNKSIIKDRIEKSTRMKVTMIFELLFVISILFGFCVEASEHKKCSAKLLCEVDQCCLGTSDRHDLSFPQKKGRCTSRGFTGDSCIVDNVEVSKTVFNGTCPCHTGYQCIGNGTYDRTGREHGICELIINDIGIDFAIPGK</sequence>
<dbReference type="AlphaFoldDB" id="A0A0B7BQS7"/>
<evidence type="ECO:0008006" key="3">
    <source>
        <dbReference type="Google" id="ProtNLM"/>
    </source>
</evidence>
<dbReference type="Gene3D" id="2.10.80.10">
    <property type="entry name" value="Lipase, subunit A"/>
    <property type="match status" value="1"/>
</dbReference>
<feature type="non-terminal residue" evidence="2">
    <location>
        <position position="1"/>
    </location>
</feature>
<reference evidence="2" key="1">
    <citation type="submission" date="2014-12" db="EMBL/GenBank/DDBJ databases">
        <title>Insight into the proteome of Arion vulgaris.</title>
        <authorList>
            <person name="Aradska J."/>
            <person name="Bulat T."/>
            <person name="Smidak R."/>
            <person name="Sarate P."/>
            <person name="Gangsoo J."/>
            <person name="Sialana F."/>
            <person name="Bilban M."/>
            <person name="Lubec G."/>
        </authorList>
    </citation>
    <scope>NUCLEOTIDE SEQUENCE</scope>
    <source>
        <tissue evidence="2">Skin</tissue>
    </source>
</reference>